<name>A0A7C8LGJ9_9FIRM</name>
<organism evidence="1 2">
    <name type="scientific">Defluviitalea raffinosedens</name>
    <dbReference type="NCBI Taxonomy" id="1450156"/>
    <lineage>
        <taxon>Bacteria</taxon>
        <taxon>Bacillati</taxon>
        <taxon>Bacillota</taxon>
        <taxon>Clostridia</taxon>
        <taxon>Lachnospirales</taxon>
        <taxon>Defluviitaleaceae</taxon>
        <taxon>Defluviitalea</taxon>
    </lineage>
</organism>
<protein>
    <submittedName>
        <fullName evidence="1">Uncharacterized protein</fullName>
    </submittedName>
</protein>
<proteinExistence type="predicted"/>
<accession>A0A7C8LGJ9</accession>
<sequence>MNNQEILIKLIERYKKAKELPVHEQDKWKFEIQRLEIEIERLQGIINGDPWNENEILKLVFTYLNNNRVWEKWMEEELQHYPKLVEEVKRCREMLQQYTKERNMPELRAAIKRYEVVACEIYEKFTDAKYEKLGFHRVFEPTPWDHERKNYVQEKLL</sequence>
<dbReference type="RefSeq" id="WP_158740508.1">
    <property type="nucleotide sequence ID" value="NZ_WSLF01000007.1"/>
</dbReference>
<evidence type="ECO:0000313" key="1">
    <source>
        <dbReference type="EMBL" id="KAE9633731.1"/>
    </source>
</evidence>
<dbReference type="AlphaFoldDB" id="A0A7C8LGJ9"/>
<dbReference type="Proteomes" id="UP000483018">
    <property type="component" value="Unassembled WGS sequence"/>
</dbReference>
<keyword evidence="2" id="KW-1185">Reference proteome</keyword>
<gene>
    <name evidence="1" type="ORF">GND95_08745</name>
</gene>
<dbReference type="EMBL" id="WSLF01000007">
    <property type="protein sequence ID" value="KAE9633731.1"/>
    <property type="molecule type" value="Genomic_DNA"/>
</dbReference>
<comment type="caution">
    <text evidence="1">The sequence shown here is derived from an EMBL/GenBank/DDBJ whole genome shotgun (WGS) entry which is preliminary data.</text>
</comment>
<reference evidence="1 2" key="1">
    <citation type="submission" date="2019-12" db="EMBL/GenBank/DDBJ databases">
        <title>Defluviitalea raffinosedens, isolated from a biogas fermenter, genome sequencing and characterization.</title>
        <authorList>
            <person name="Rettenmaier R."/>
            <person name="Schneider M."/>
            <person name="Neuhaus K."/>
            <person name="Liebl W."/>
            <person name="Zverlov V."/>
        </authorList>
    </citation>
    <scope>NUCLEOTIDE SEQUENCE [LARGE SCALE GENOMIC DNA]</scope>
    <source>
        <strain evidence="1 2">249c-K6</strain>
    </source>
</reference>
<evidence type="ECO:0000313" key="2">
    <source>
        <dbReference type="Proteomes" id="UP000483018"/>
    </source>
</evidence>